<dbReference type="EMBL" id="MU266328">
    <property type="protein sequence ID" value="KAH7931144.1"/>
    <property type="molecule type" value="Genomic_DNA"/>
</dbReference>
<gene>
    <name evidence="1" type="ORF">BV22DRAFT_1137939</name>
</gene>
<sequence>MDSEGDQLVATLPIHYSNTLSPNIQIHQFPLLSRPLQTPPSAALSGKRIRARIKPATRRIEIHVPSDTRPEVWNSEKSKDLGTARLEDDREKNQDVGKAKQREGEEPRLAEVRMRSEQISQLGAYMLGIVRDGNLHLQPISETHQFRPTLTYLDFMSRRSKRSRGGAGSDSDSDDGPPLDPDEPIAAPPQPKKEKKAADAKEVQVSARKAADDKAGNLQGGLSAVRRDMLHAIRAEEDETWEDIDFCDAETAEATEAFEAVFSRGEEELECKTEITAFLKGIKGL</sequence>
<name>A0ACB8C086_9AGAM</name>
<accession>A0ACB8C086</accession>
<protein>
    <submittedName>
        <fullName evidence="1">Uncharacterized protein</fullName>
    </submittedName>
</protein>
<organism evidence="1 2">
    <name type="scientific">Leucogyrophana mollusca</name>
    <dbReference type="NCBI Taxonomy" id="85980"/>
    <lineage>
        <taxon>Eukaryota</taxon>
        <taxon>Fungi</taxon>
        <taxon>Dikarya</taxon>
        <taxon>Basidiomycota</taxon>
        <taxon>Agaricomycotina</taxon>
        <taxon>Agaricomycetes</taxon>
        <taxon>Agaricomycetidae</taxon>
        <taxon>Boletales</taxon>
        <taxon>Boletales incertae sedis</taxon>
        <taxon>Leucogyrophana</taxon>
    </lineage>
</organism>
<keyword evidence="2" id="KW-1185">Reference proteome</keyword>
<evidence type="ECO:0000313" key="1">
    <source>
        <dbReference type="EMBL" id="KAH7931144.1"/>
    </source>
</evidence>
<reference evidence="1" key="1">
    <citation type="journal article" date="2021" name="New Phytol.">
        <title>Evolutionary innovations through gain and loss of genes in the ectomycorrhizal Boletales.</title>
        <authorList>
            <person name="Wu G."/>
            <person name="Miyauchi S."/>
            <person name="Morin E."/>
            <person name="Kuo A."/>
            <person name="Drula E."/>
            <person name="Varga T."/>
            <person name="Kohler A."/>
            <person name="Feng B."/>
            <person name="Cao Y."/>
            <person name="Lipzen A."/>
            <person name="Daum C."/>
            <person name="Hundley H."/>
            <person name="Pangilinan J."/>
            <person name="Johnson J."/>
            <person name="Barry K."/>
            <person name="LaButti K."/>
            <person name="Ng V."/>
            <person name="Ahrendt S."/>
            <person name="Min B."/>
            <person name="Choi I.G."/>
            <person name="Park H."/>
            <person name="Plett J.M."/>
            <person name="Magnuson J."/>
            <person name="Spatafora J.W."/>
            <person name="Nagy L.G."/>
            <person name="Henrissat B."/>
            <person name="Grigoriev I.V."/>
            <person name="Yang Z.L."/>
            <person name="Xu J."/>
            <person name="Martin F.M."/>
        </authorList>
    </citation>
    <scope>NUCLEOTIDE SEQUENCE</scope>
    <source>
        <strain evidence="1">KUC20120723A-06</strain>
    </source>
</reference>
<dbReference type="Proteomes" id="UP000790709">
    <property type="component" value="Unassembled WGS sequence"/>
</dbReference>
<comment type="caution">
    <text evidence="1">The sequence shown here is derived from an EMBL/GenBank/DDBJ whole genome shotgun (WGS) entry which is preliminary data.</text>
</comment>
<proteinExistence type="predicted"/>
<evidence type="ECO:0000313" key="2">
    <source>
        <dbReference type="Proteomes" id="UP000790709"/>
    </source>
</evidence>